<comment type="caution">
    <text evidence="1">The sequence shown here is derived from an EMBL/GenBank/DDBJ whole genome shotgun (WGS) entry which is preliminary data.</text>
</comment>
<dbReference type="RefSeq" id="WP_344753404.1">
    <property type="nucleotide sequence ID" value="NZ_BAABAE010000001.1"/>
</dbReference>
<dbReference type="Proteomes" id="UP001501004">
    <property type="component" value="Unassembled WGS sequence"/>
</dbReference>
<evidence type="ECO:0000313" key="1">
    <source>
        <dbReference type="EMBL" id="GAA3731675.1"/>
    </source>
</evidence>
<protein>
    <recommendedName>
        <fullName evidence="3">Transcriptional regulator, AbiEi antitoxin, Type IV TA system</fullName>
    </recommendedName>
</protein>
<accession>A0ABP7F5G3</accession>
<organism evidence="1 2">
    <name type="scientific">Leifsonella bigeumensis</name>
    <dbReference type="NCBI Taxonomy" id="433643"/>
    <lineage>
        <taxon>Bacteria</taxon>
        <taxon>Bacillati</taxon>
        <taxon>Actinomycetota</taxon>
        <taxon>Actinomycetes</taxon>
        <taxon>Micrococcales</taxon>
        <taxon>Microbacteriaceae</taxon>
        <taxon>Leifsonella</taxon>
    </lineage>
</organism>
<proteinExistence type="predicted"/>
<gene>
    <name evidence="1" type="ORF">GCM10022239_05330</name>
</gene>
<dbReference type="EMBL" id="BAABAE010000001">
    <property type="protein sequence ID" value="GAA3731675.1"/>
    <property type="molecule type" value="Genomic_DNA"/>
</dbReference>
<sequence>MSDIDAQLRYARDLGDSFPRREDLARSATSGRLHRVARGAYLPADVWTALDDRKKYLTLIRAVATTRQFRPVLSHLSAAAIHGLPMVGAWPSTVHTIVGQTAGGRSRNRVVKHSLLLDDADVVEIDGLFVTSIARTVLDVAASASPLVAVTMADRALHVDRRGQILPMTTKAALLDVWERSLPIRAHARTKGVIEFSTELADSPLESVSRVNMRVIGCPRPLLQSPFSDYRGFIGETDFDWPSFNLVGEADGDIKYLDELYRGGRSAEQVMRDERIRENRLRALKLEVSRWDWNIAIRPAALRAHLRNAGLPIR</sequence>
<evidence type="ECO:0008006" key="3">
    <source>
        <dbReference type="Google" id="ProtNLM"/>
    </source>
</evidence>
<evidence type="ECO:0000313" key="2">
    <source>
        <dbReference type="Proteomes" id="UP001501004"/>
    </source>
</evidence>
<reference evidence="2" key="1">
    <citation type="journal article" date="2019" name="Int. J. Syst. Evol. Microbiol.">
        <title>The Global Catalogue of Microorganisms (GCM) 10K type strain sequencing project: providing services to taxonomists for standard genome sequencing and annotation.</title>
        <authorList>
            <consortium name="The Broad Institute Genomics Platform"/>
            <consortium name="The Broad Institute Genome Sequencing Center for Infectious Disease"/>
            <person name="Wu L."/>
            <person name="Ma J."/>
        </authorList>
    </citation>
    <scope>NUCLEOTIDE SEQUENCE [LARGE SCALE GENOMIC DNA]</scope>
    <source>
        <strain evidence="2">JCM 16949</strain>
    </source>
</reference>
<keyword evidence="2" id="KW-1185">Reference proteome</keyword>
<name>A0ABP7F5G3_9MICO</name>